<dbReference type="PANTHER" id="PTHR11690">
    <property type="entry name" value="AMILORIDE-SENSITIVE SODIUM CHANNEL-RELATED"/>
    <property type="match status" value="1"/>
</dbReference>
<evidence type="ECO:0000256" key="3">
    <source>
        <dbReference type="ARBA" id="ARBA00022461"/>
    </source>
</evidence>
<keyword evidence="8" id="KW-0472">Membrane</keyword>
<sequence>MTESESPVHKQDIEAEDSLVLWHDFLQTLSLHGFRQVFERGSAKIRRILWLTILIAALVMVCVHSERSIRKYFERPVSTNVHVEFVEEIIFPAITICNFNLFPFYLINGTVGEKIMSILAPQQHIDRQDDVLFARSPIPNFNQYKRSIILKEEGNDSTVEDIDTDIDVVDSKWDFDQTFNFAEFVKTHGHRIDHMIKKCRWRSEKCGPENFTAVITEFGLCYTFNSGKLGHRVLKVNRAGVDFALKLQLNVQQDQYYGSLRDSAGFKVMVHDQDEPAMINELGFAIQPGTHTFCSLKKIVINNLPKPYRASCKDLNIRGFAKYTKSACLLLCRARFVIGRCKCSSYDLRGLEADTPPCLPQQVKSCVWPAMEEFRNETNNCGCPVPCHITKFQTQLSYAQMPAKHFSEVLARKRKVSKDVMRNYLRDNFLDVDFYFEEMSIEKITERPAYDEESLFGDIGGQVGLFLGASILTLLEFIDLVARILSRKLKKKIYPEHTA</sequence>
<dbReference type="Proteomes" id="UP001152795">
    <property type="component" value="Unassembled WGS sequence"/>
</dbReference>
<evidence type="ECO:0000313" key="13">
    <source>
        <dbReference type="EMBL" id="CAB3982190.1"/>
    </source>
</evidence>
<dbReference type="GO" id="GO:0005886">
    <property type="term" value="C:plasma membrane"/>
    <property type="evidence" value="ECO:0007669"/>
    <property type="project" value="TreeGrafter"/>
</dbReference>
<evidence type="ECO:0000256" key="1">
    <source>
        <dbReference type="ARBA" id="ARBA00004141"/>
    </source>
</evidence>
<evidence type="ECO:0000256" key="5">
    <source>
        <dbReference type="ARBA" id="ARBA00022989"/>
    </source>
</evidence>
<dbReference type="InterPro" id="IPR020903">
    <property type="entry name" value="ENaC_CS"/>
</dbReference>
<keyword evidence="6" id="KW-0915">Sodium</keyword>
<keyword evidence="2 12" id="KW-0813">Transport</keyword>
<keyword evidence="4 12" id="KW-0812">Transmembrane</keyword>
<dbReference type="AlphaFoldDB" id="A0A7D9DFN1"/>
<keyword evidence="7 12" id="KW-0406">Ion transport</keyword>
<accession>A0A7D9DFN1</accession>
<evidence type="ECO:0000313" key="14">
    <source>
        <dbReference type="Proteomes" id="UP001152795"/>
    </source>
</evidence>
<keyword evidence="11 12" id="KW-0407">Ion channel</keyword>
<dbReference type="InterPro" id="IPR001873">
    <property type="entry name" value="ENaC"/>
</dbReference>
<dbReference type="Gene3D" id="2.60.470.10">
    <property type="entry name" value="Acid-sensing ion channels like domains"/>
    <property type="match status" value="1"/>
</dbReference>
<dbReference type="OrthoDB" id="6021021at2759"/>
<evidence type="ECO:0000256" key="4">
    <source>
        <dbReference type="ARBA" id="ARBA00022692"/>
    </source>
</evidence>
<proteinExistence type="inferred from homology"/>
<evidence type="ECO:0000256" key="9">
    <source>
        <dbReference type="ARBA" id="ARBA00023180"/>
    </source>
</evidence>
<evidence type="ECO:0000256" key="2">
    <source>
        <dbReference type="ARBA" id="ARBA00022448"/>
    </source>
</evidence>
<comment type="subcellular location">
    <subcellularLocation>
        <location evidence="1">Membrane</location>
        <topology evidence="1">Multi-pass membrane protein</topology>
    </subcellularLocation>
</comment>
<dbReference type="Pfam" id="PF00858">
    <property type="entry name" value="ASC"/>
    <property type="match status" value="1"/>
</dbReference>
<dbReference type="FunFam" id="1.10.287.770:FF:000001">
    <property type="entry name" value="Acid-sensing ion channel subunit 1"/>
    <property type="match status" value="1"/>
</dbReference>
<evidence type="ECO:0000256" key="11">
    <source>
        <dbReference type="ARBA" id="ARBA00023303"/>
    </source>
</evidence>
<evidence type="ECO:0000256" key="8">
    <source>
        <dbReference type="ARBA" id="ARBA00023136"/>
    </source>
</evidence>
<organism evidence="13 14">
    <name type="scientific">Paramuricea clavata</name>
    <name type="common">Red gorgonian</name>
    <name type="synonym">Violescent sea-whip</name>
    <dbReference type="NCBI Taxonomy" id="317549"/>
    <lineage>
        <taxon>Eukaryota</taxon>
        <taxon>Metazoa</taxon>
        <taxon>Cnidaria</taxon>
        <taxon>Anthozoa</taxon>
        <taxon>Octocorallia</taxon>
        <taxon>Malacalcyonacea</taxon>
        <taxon>Plexauridae</taxon>
        <taxon>Paramuricea</taxon>
    </lineage>
</organism>
<dbReference type="PROSITE" id="PS01206">
    <property type="entry name" value="ASC"/>
    <property type="match status" value="1"/>
</dbReference>
<dbReference type="Gene3D" id="1.10.287.770">
    <property type="entry name" value="YojJ-like"/>
    <property type="match status" value="1"/>
</dbReference>
<comment type="similarity">
    <text evidence="12">Belongs to the amiloride-sensitive sodium channel (TC 1.A.6) family.</text>
</comment>
<protein>
    <submittedName>
        <fullName evidence="13">Acid-sensing ion channel 2-like</fullName>
    </submittedName>
</protein>
<dbReference type="PRINTS" id="PR01078">
    <property type="entry name" value="AMINACHANNEL"/>
</dbReference>
<keyword evidence="14" id="KW-1185">Reference proteome</keyword>
<dbReference type="EMBL" id="CACRXK020000476">
    <property type="protein sequence ID" value="CAB3982190.1"/>
    <property type="molecule type" value="Genomic_DNA"/>
</dbReference>
<keyword evidence="10 12" id="KW-0739">Sodium transport</keyword>
<keyword evidence="3 12" id="KW-0894">Sodium channel</keyword>
<comment type="caution">
    <text evidence="13">The sequence shown here is derived from an EMBL/GenBank/DDBJ whole genome shotgun (WGS) entry which is preliminary data.</text>
</comment>
<evidence type="ECO:0000256" key="7">
    <source>
        <dbReference type="ARBA" id="ARBA00023065"/>
    </source>
</evidence>
<dbReference type="GO" id="GO:0015280">
    <property type="term" value="F:ligand-gated sodium channel activity"/>
    <property type="evidence" value="ECO:0007669"/>
    <property type="project" value="TreeGrafter"/>
</dbReference>
<gene>
    <name evidence="13" type="ORF">PACLA_8A076813</name>
</gene>
<evidence type="ECO:0000256" key="12">
    <source>
        <dbReference type="RuleBase" id="RU000679"/>
    </source>
</evidence>
<keyword evidence="9" id="KW-0325">Glycoprotein</keyword>
<dbReference type="PANTHER" id="PTHR11690:SF300">
    <property type="entry name" value="PICKPOCKET PROTEIN 19"/>
    <property type="match status" value="1"/>
</dbReference>
<evidence type="ECO:0000256" key="6">
    <source>
        <dbReference type="ARBA" id="ARBA00023053"/>
    </source>
</evidence>
<reference evidence="13" key="1">
    <citation type="submission" date="2020-04" db="EMBL/GenBank/DDBJ databases">
        <authorList>
            <person name="Alioto T."/>
            <person name="Alioto T."/>
            <person name="Gomez Garrido J."/>
        </authorList>
    </citation>
    <scope>NUCLEOTIDE SEQUENCE</scope>
    <source>
        <strain evidence="13">A484AB</strain>
    </source>
</reference>
<keyword evidence="5" id="KW-1133">Transmembrane helix</keyword>
<name>A0A7D9DFN1_PARCT</name>
<evidence type="ECO:0000256" key="10">
    <source>
        <dbReference type="ARBA" id="ARBA00023201"/>
    </source>
</evidence>